<accession>A0A2U1P9L4</accession>
<dbReference type="GO" id="GO:0051903">
    <property type="term" value="F:S-(hydroxymethyl)glutathione dehydrogenase [NAD(P)+] activity"/>
    <property type="evidence" value="ECO:0007669"/>
    <property type="project" value="TreeGrafter"/>
</dbReference>
<comment type="subunit">
    <text evidence="2">Homodimer.</text>
</comment>
<dbReference type="EMBL" id="PKPP01001472">
    <property type="protein sequence ID" value="PWA82445.1"/>
    <property type="molecule type" value="Genomic_DNA"/>
</dbReference>
<feature type="domain" description="Alcohol dehydrogenase-like N-terminal" evidence="6">
    <location>
        <begin position="17"/>
        <end position="121"/>
    </location>
</feature>
<evidence type="ECO:0000259" key="5">
    <source>
        <dbReference type="Pfam" id="PF00107"/>
    </source>
</evidence>
<dbReference type="Gene3D" id="3.90.180.10">
    <property type="entry name" value="Medium-chain alcohol dehydrogenases, catalytic domain"/>
    <property type="match status" value="1"/>
</dbReference>
<dbReference type="Gene3D" id="3.40.50.720">
    <property type="entry name" value="NAD(P)-binding Rossmann-like Domain"/>
    <property type="match status" value="1"/>
</dbReference>
<dbReference type="Proteomes" id="UP000245207">
    <property type="component" value="Unassembled WGS sequence"/>
</dbReference>
<dbReference type="InterPro" id="IPR036291">
    <property type="entry name" value="NAD(P)-bd_dom_sf"/>
</dbReference>
<dbReference type="AlphaFoldDB" id="A0A2U1P9L4"/>
<keyword evidence="3" id="KW-0479">Metal-binding</keyword>
<evidence type="ECO:0000256" key="1">
    <source>
        <dbReference type="ARBA" id="ARBA00001947"/>
    </source>
</evidence>
<dbReference type="SUPFAM" id="SSF51735">
    <property type="entry name" value="NAD(P)-binding Rossmann-fold domains"/>
    <property type="match status" value="1"/>
</dbReference>
<proteinExistence type="predicted"/>
<dbReference type="InterPro" id="IPR013149">
    <property type="entry name" value="ADH-like_C"/>
</dbReference>
<feature type="domain" description="Alcohol dehydrogenase-like C-terminal" evidence="5">
    <location>
        <begin position="166"/>
        <end position="289"/>
    </location>
</feature>
<dbReference type="GO" id="GO:0005829">
    <property type="term" value="C:cytosol"/>
    <property type="evidence" value="ECO:0007669"/>
    <property type="project" value="TreeGrafter"/>
</dbReference>
<name>A0A2U1P9L4_ARTAN</name>
<dbReference type="Pfam" id="PF00107">
    <property type="entry name" value="ADH_zinc_N"/>
    <property type="match status" value="1"/>
</dbReference>
<dbReference type="FunFam" id="3.40.50.720:FF:000003">
    <property type="entry name" value="S-(hydroxymethyl)glutathione dehydrogenase"/>
    <property type="match status" value="1"/>
</dbReference>
<dbReference type="InterPro" id="IPR013154">
    <property type="entry name" value="ADH-like_N"/>
</dbReference>
<evidence type="ECO:0000256" key="3">
    <source>
        <dbReference type="ARBA" id="ARBA00022723"/>
    </source>
</evidence>
<dbReference type="GO" id="GO:0046294">
    <property type="term" value="P:formaldehyde catabolic process"/>
    <property type="evidence" value="ECO:0007669"/>
    <property type="project" value="TreeGrafter"/>
</dbReference>
<dbReference type="Pfam" id="PF08240">
    <property type="entry name" value="ADH_N"/>
    <property type="match status" value="1"/>
</dbReference>
<keyword evidence="8" id="KW-1185">Reference proteome</keyword>
<dbReference type="InterPro" id="IPR011032">
    <property type="entry name" value="GroES-like_sf"/>
</dbReference>
<keyword evidence="4" id="KW-0862">Zinc</keyword>
<evidence type="ECO:0000313" key="8">
    <source>
        <dbReference type="Proteomes" id="UP000245207"/>
    </source>
</evidence>
<dbReference type="SUPFAM" id="SSF50129">
    <property type="entry name" value="GroES-like"/>
    <property type="match status" value="1"/>
</dbReference>
<dbReference type="STRING" id="35608.A0A2U1P9L4"/>
<sequence>METINMKHTIRMLSHVKPLFPRIPGHEGVGMVESIGKDTETILKIGDIVIPLYLGECGQCSNCKNGKTNLCHVYHVGFNGVMNDGTSRMSIAATGERIYHLVSCSTWSEYMVIDVNYVLKIDPKMSLPHASLLSCGFTTGFGAPWKEAQVSKGSSVVVFGLGVVDLGAIKGAQMQGASKIIGVDINENKAAKGKVFGMTDFINPKNHPNKSVSDLVKDITDGLGVDYSFECTGVPSLLNEALEASKIGGGTTISIGAGEINVTVNSLTLFQGRTLKGTMFGGVRTQSDLPIIIQKCMNKILTMNTKCPNKYLILNEIKLSPFT</sequence>
<comment type="cofactor">
    <cofactor evidence="1">
        <name>Zn(2+)</name>
        <dbReference type="ChEBI" id="CHEBI:29105"/>
    </cofactor>
</comment>
<protein>
    <submittedName>
        <fullName evidence="7">Alcohol dehydrogenase 1</fullName>
    </submittedName>
</protein>
<dbReference type="OrthoDB" id="417550at2759"/>
<evidence type="ECO:0000256" key="4">
    <source>
        <dbReference type="ARBA" id="ARBA00022833"/>
    </source>
</evidence>
<dbReference type="PANTHER" id="PTHR43880:SF38">
    <property type="entry name" value="ALCOHOL DEHYDROGENASE-RELATED"/>
    <property type="match status" value="1"/>
</dbReference>
<evidence type="ECO:0000256" key="2">
    <source>
        <dbReference type="ARBA" id="ARBA00011738"/>
    </source>
</evidence>
<dbReference type="GO" id="GO:0008270">
    <property type="term" value="F:zinc ion binding"/>
    <property type="evidence" value="ECO:0007669"/>
    <property type="project" value="TreeGrafter"/>
</dbReference>
<comment type="caution">
    <text evidence="7">The sequence shown here is derived from an EMBL/GenBank/DDBJ whole genome shotgun (WGS) entry which is preliminary data.</text>
</comment>
<dbReference type="PANTHER" id="PTHR43880">
    <property type="entry name" value="ALCOHOL DEHYDROGENASE"/>
    <property type="match status" value="1"/>
</dbReference>
<evidence type="ECO:0000313" key="7">
    <source>
        <dbReference type="EMBL" id="PWA82445.1"/>
    </source>
</evidence>
<evidence type="ECO:0000259" key="6">
    <source>
        <dbReference type="Pfam" id="PF08240"/>
    </source>
</evidence>
<reference evidence="7 8" key="1">
    <citation type="journal article" date="2018" name="Mol. Plant">
        <title>The genome of Artemisia annua provides insight into the evolution of Asteraceae family and artemisinin biosynthesis.</title>
        <authorList>
            <person name="Shen Q."/>
            <person name="Zhang L."/>
            <person name="Liao Z."/>
            <person name="Wang S."/>
            <person name="Yan T."/>
            <person name="Shi P."/>
            <person name="Liu M."/>
            <person name="Fu X."/>
            <person name="Pan Q."/>
            <person name="Wang Y."/>
            <person name="Lv Z."/>
            <person name="Lu X."/>
            <person name="Zhang F."/>
            <person name="Jiang W."/>
            <person name="Ma Y."/>
            <person name="Chen M."/>
            <person name="Hao X."/>
            <person name="Li L."/>
            <person name="Tang Y."/>
            <person name="Lv G."/>
            <person name="Zhou Y."/>
            <person name="Sun X."/>
            <person name="Brodelius P.E."/>
            <person name="Rose J.K.C."/>
            <person name="Tang K."/>
        </authorList>
    </citation>
    <scope>NUCLEOTIDE SEQUENCE [LARGE SCALE GENOMIC DNA]</scope>
    <source>
        <strain evidence="8">cv. Huhao1</strain>
        <tissue evidence="7">Leaf</tissue>
    </source>
</reference>
<organism evidence="7 8">
    <name type="scientific">Artemisia annua</name>
    <name type="common">Sweet wormwood</name>
    <dbReference type="NCBI Taxonomy" id="35608"/>
    <lineage>
        <taxon>Eukaryota</taxon>
        <taxon>Viridiplantae</taxon>
        <taxon>Streptophyta</taxon>
        <taxon>Embryophyta</taxon>
        <taxon>Tracheophyta</taxon>
        <taxon>Spermatophyta</taxon>
        <taxon>Magnoliopsida</taxon>
        <taxon>eudicotyledons</taxon>
        <taxon>Gunneridae</taxon>
        <taxon>Pentapetalae</taxon>
        <taxon>asterids</taxon>
        <taxon>campanulids</taxon>
        <taxon>Asterales</taxon>
        <taxon>Asteraceae</taxon>
        <taxon>Asteroideae</taxon>
        <taxon>Anthemideae</taxon>
        <taxon>Artemisiinae</taxon>
        <taxon>Artemisia</taxon>
    </lineage>
</organism>
<gene>
    <name evidence="7" type="ORF">CTI12_AA178060</name>
</gene>